<name>A0ABY4SFA5_AQUTE</name>
<evidence type="ECO:0000259" key="2">
    <source>
        <dbReference type="PROSITE" id="PS51459"/>
    </source>
</evidence>
<gene>
    <name evidence="3" type="ORF">MW290_17770</name>
</gene>
<dbReference type="InterPro" id="IPR025230">
    <property type="entry name" value="DUF4172"/>
</dbReference>
<dbReference type="Gene3D" id="1.10.10.10">
    <property type="entry name" value="Winged helix-like DNA-binding domain superfamily/Winged helix DNA-binding domain"/>
    <property type="match status" value="1"/>
</dbReference>
<evidence type="ECO:0000313" key="4">
    <source>
        <dbReference type="Proteomes" id="UP001056201"/>
    </source>
</evidence>
<dbReference type="Proteomes" id="UP001056201">
    <property type="component" value="Chromosome 2"/>
</dbReference>
<dbReference type="PROSITE" id="PS51459">
    <property type="entry name" value="FIDO"/>
    <property type="match status" value="1"/>
</dbReference>
<dbReference type="RefSeq" id="WP_250199033.1">
    <property type="nucleotide sequence ID" value="NZ_CP097636.1"/>
</dbReference>
<dbReference type="InterPro" id="IPR036388">
    <property type="entry name" value="WH-like_DNA-bd_sf"/>
</dbReference>
<keyword evidence="4" id="KW-1185">Reference proteome</keyword>
<feature type="domain" description="Fido" evidence="2">
    <location>
        <begin position="120"/>
        <end position="283"/>
    </location>
</feature>
<dbReference type="PANTHER" id="PTHR13504">
    <property type="entry name" value="FIDO DOMAIN-CONTAINING PROTEIN DDB_G0283145"/>
    <property type="match status" value="1"/>
</dbReference>
<dbReference type="InterPro" id="IPR040198">
    <property type="entry name" value="Fido_containing"/>
</dbReference>
<evidence type="ECO:0000313" key="3">
    <source>
        <dbReference type="EMBL" id="URI10830.1"/>
    </source>
</evidence>
<proteinExistence type="predicted"/>
<feature type="region of interest" description="Disordered" evidence="1">
    <location>
        <begin position="391"/>
        <end position="423"/>
    </location>
</feature>
<organism evidence="3 4">
    <name type="scientific">Aquincola tertiaricarbonis</name>
    <dbReference type="NCBI Taxonomy" id="391953"/>
    <lineage>
        <taxon>Bacteria</taxon>
        <taxon>Pseudomonadati</taxon>
        <taxon>Pseudomonadota</taxon>
        <taxon>Betaproteobacteria</taxon>
        <taxon>Burkholderiales</taxon>
        <taxon>Sphaerotilaceae</taxon>
        <taxon>Aquincola</taxon>
    </lineage>
</organism>
<dbReference type="Gene3D" id="1.10.3290.10">
    <property type="entry name" value="Fido-like domain"/>
    <property type="match status" value="1"/>
</dbReference>
<dbReference type="EMBL" id="CP097636">
    <property type="protein sequence ID" value="URI10830.1"/>
    <property type="molecule type" value="Genomic_DNA"/>
</dbReference>
<dbReference type="InterPro" id="IPR036597">
    <property type="entry name" value="Fido-like_dom_sf"/>
</dbReference>
<sequence length="423" mass="46113">MRLMSFRKPRWVWQQPDWPALTFNAAQAGPVLAHAHRMQGRLEGKAQAIGLQSDVSVLQTLMEEETIATAAIEGQRLSPDAVRSSVMRRLGLSNAGPQDRHADGQVAVIDDAIRSFDQPLDHDRLWRWQSALFPGGTSGIRRIEVGRYRSHADPMQIVSGRPGKEVVHYEAPPSSQVFGQMTVFLAWFNQPTPRAGEAPAMDGVARAALAHLWFETIHPFEDGNGRIGRAIVDLAMAQHHQAPVRLYGLSRQLLAERNGYYEALNAAQRGSTDATAWVVWFAQQVALASEQSGRVVDTVLAKARFWTTPAAAALNERQRKVVQRLLDDGDGGFLGGLNAQKYIKLTGASKPTATRDLADLVAAGMLWTHGQGKALRYYLNMPGWPVSLPPSSLRSLPPEGAHPPLGRPGGRVGLPPNALPSGG</sequence>
<dbReference type="InterPro" id="IPR003812">
    <property type="entry name" value="Fido"/>
</dbReference>
<accession>A0ABY4SFA5</accession>
<evidence type="ECO:0000256" key="1">
    <source>
        <dbReference type="SAM" id="MobiDB-lite"/>
    </source>
</evidence>
<dbReference type="Pfam" id="PF02661">
    <property type="entry name" value="Fic"/>
    <property type="match status" value="1"/>
</dbReference>
<reference evidence="3" key="1">
    <citation type="submission" date="2022-05" db="EMBL/GenBank/DDBJ databases">
        <title>An RpoN-dependent PEP-CTERM gene is involved in floc formation of an Aquincola tertiaricarbonis strain.</title>
        <authorList>
            <person name="Qiu D."/>
            <person name="Xia M."/>
        </authorList>
    </citation>
    <scope>NUCLEOTIDE SEQUENCE</scope>
    <source>
        <strain evidence="3">RN12</strain>
    </source>
</reference>
<protein>
    <submittedName>
        <fullName evidence="3">Fic family protein</fullName>
    </submittedName>
</protein>
<dbReference type="SUPFAM" id="SSF140931">
    <property type="entry name" value="Fic-like"/>
    <property type="match status" value="1"/>
</dbReference>
<dbReference type="Pfam" id="PF13776">
    <property type="entry name" value="DUF4172"/>
    <property type="match status" value="1"/>
</dbReference>
<dbReference type="PANTHER" id="PTHR13504:SF33">
    <property type="entry name" value="FIC FAMILY PROTEIN"/>
    <property type="match status" value="1"/>
</dbReference>